<dbReference type="Proteomes" id="UP000014760">
    <property type="component" value="Unassembled WGS sequence"/>
</dbReference>
<proteinExistence type="predicted"/>
<dbReference type="EMBL" id="KB292866">
    <property type="protein sequence ID" value="ELU16859.1"/>
    <property type="molecule type" value="Genomic_DNA"/>
</dbReference>
<feature type="region of interest" description="Disordered" evidence="1">
    <location>
        <begin position="39"/>
        <end position="105"/>
    </location>
</feature>
<reference evidence="3" key="3">
    <citation type="submission" date="2015-06" db="UniProtKB">
        <authorList>
            <consortium name="EnsemblMetazoa"/>
        </authorList>
    </citation>
    <scope>IDENTIFICATION</scope>
</reference>
<dbReference type="HOGENOM" id="CLU_1262592_0_0_1"/>
<gene>
    <name evidence="2" type="ORF">CAPTEDRAFT_214155</name>
</gene>
<evidence type="ECO:0000313" key="2">
    <source>
        <dbReference type="EMBL" id="ELU16859.1"/>
    </source>
</evidence>
<reference evidence="4" key="1">
    <citation type="submission" date="2012-12" db="EMBL/GenBank/DDBJ databases">
        <authorList>
            <person name="Hellsten U."/>
            <person name="Grimwood J."/>
            <person name="Chapman J.A."/>
            <person name="Shapiro H."/>
            <person name="Aerts A."/>
            <person name="Otillar R.P."/>
            <person name="Terry A.Y."/>
            <person name="Boore J.L."/>
            <person name="Simakov O."/>
            <person name="Marletaz F."/>
            <person name="Cho S.-J."/>
            <person name="Edsinger-Gonzales E."/>
            <person name="Havlak P."/>
            <person name="Kuo D.-H."/>
            <person name="Larsson T."/>
            <person name="Lv J."/>
            <person name="Arendt D."/>
            <person name="Savage R."/>
            <person name="Osoegawa K."/>
            <person name="de Jong P."/>
            <person name="Lindberg D.R."/>
            <person name="Seaver E.C."/>
            <person name="Weisblat D.A."/>
            <person name="Putnam N.H."/>
            <person name="Grigoriev I.V."/>
            <person name="Rokhsar D.S."/>
        </authorList>
    </citation>
    <scope>NUCLEOTIDE SEQUENCE</scope>
    <source>
        <strain evidence="4">I ESC-2004</strain>
    </source>
</reference>
<sequence>MAMRIVSSNRTISVSKKYESILFSCYMYLKDNHNVDEYGSRAAGPKSTNGYLDPGNSRQSQQLQQPPQGRSGGYNQAPHYGYNIDPQTGSKIKLGQPDHVTRPSDVASIRRNFKPTIITATTTPITPTTITTPTTPTTLTTLTTTKIPTTTVTHLHPLLDYYHCYHYSHYSHYYHRTHYSHYYHNTHYSHYSHYYHRTHYSHYYHNTHYSHYSNYSHYY</sequence>
<dbReference type="AlphaFoldDB" id="R7VE05"/>
<reference evidence="2 4" key="2">
    <citation type="journal article" date="2013" name="Nature">
        <title>Insights into bilaterian evolution from three spiralian genomes.</title>
        <authorList>
            <person name="Simakov O."/>
            <person name="Marletaz F."/>
            <person name="Cho S.J."/>
            <person name="Edsinger-Gonzales E."/>
            <person name="Havlak P."/>
            <person name="Hellsten U."/>
            <person name="Kuo D.H."/>
            <person name="Larsson T."/>
            <person name="Lv J."/>
            <person name="Arendt D."/>
            <person name="Savage R."/>
            <person name="Osoegawa K."/>
            <person name="de Jong P."/>
            <person name="Grimwood J."/>
            <person name="Chapman J.A."/>
            <person name="Shapiro H."/>
            <person name="Aerts A."/>
            <person name="Otillar R.P."/>
            <person name="Terry A.Y."/>
            <person name="Boore J.L."/>
            <person name="Grigoriev I.V."/>
            <person name="Lindberg D.R."/>
            <person name="Seaver E.C."/>
            <person name="Weisblat D.A."/>
            <person name="Putnam N.H."/>
            <person name="Rokhsar D.S."/>
        </authorList>
    </citation>
    <scope>NUCLEOTIDE SEQUENCE</scope>
    <source>
        <strain evidence="2 4">I ESC-2004</strain>
    </source>
</reference>
<evidence type="ECO:0000313" key="3">
    <source>
        <dbReference type="EnsemblMetazoa" id="CapteP214155"/>
    </source>
</evidence>
<name>R7VE05_CAPTE</name>
<protein>
    <submittedName>
        <fullName evidence="2 3">Uncharacterized protein</fullName>
    </submittedName>
</protein>
<organism evidence="2">
    <name type="scientific">Capitella teleta</name>
    <name type="common">Polychaete worm</name>
    <dbReference type="NCBI Taxonomy" id="283909"/>
    <lineage>
        <taxon>Eukaryota</taxon>
        <taxon>Metazoa</taxon>
        <taxon>Spiralia</taxon>
        <taxon>Lophotrochozoa</taxon>
        <taxon>Annelida</taxon>
        <taxon>Polychaeta</taxon>
        <taxon>Sedentaria</taxon>
        <taxon>Scolecida</taxon>
        <taxon>Capitellidae</taxon>
        <taxon>Capitella</taxon>
    </lineage>
</organism>
<keyword evidence="4" id="KW-1185">Reference proteome</keyword>
<evidence type="ECO:0000256" key="1">
    <source>
        <dbReference type="SAM" id="MobiDB-lite"/>
    </source>
</evidence>
<accession>R7VE05</accession>
<evidence type="ECO:0000313" key="4">
    <source>
        <dbReference type="Proteomes" id="UP000014760"/>
    </source>
</evidence>
<feature type="compositionally biased region" description="Low complexity" evidence="1">
    <location>
        <begin position="54"/>
        <end position="69"/>
    </location>
</feature>
<dbReference type="EMBL" id="AMQN01036355">
    <property type="status" value="NOT_ANNOTATED_CDS"/>
    <property type="molecule type" value="Genomic_DNA"/>
</dbReference>
<dbReference type="EnsemblMetazoa" id="CapteT214155">
    <property type="protein sequence ID" value="CapteP214155"/>
    <property type="gene ID" value="CapteG214155"/>
</dbReference>